<dbReference type="Proteomes" id="UP000509510">
    <property type="component" value="Chromosome I"/>
</dbReference>
<dbReference type="RefSeq" id="XP_035339431.1">
    <property type="nucleotide sequence ID" value="XM_035483538.1"/>
</dbReference>
<feature type="transmembrane region" description="Helical" evidence="1">
    <location>
        <begin position="72"/>
        <end position="92"/>
    </location>
</feature>
<feature type="transmembrane region" description="Helical" evidence="1">
    <location>
        <begin position="112"/>
        <end position="133"/>
    </location>
</feature>
<proteinExistence type="predicted"/>
<gene>
    <name evidence="2" type="ORF">TRUGW13939_00328</name>
</gene>
<dbReference type="EMBL" id="CP055898">
    <property type="protein sequence ID" value="QKX53252.1"/>
    <property type="molecule type" value="Genomic_DNA"/>
</dbReference>
<accession>A0A7H8QI40</accession>
<evidence type="ECO:0008006" key="4">
    <source>
        <dbReference type="Google" id="ProtNLM"/>
    </source>
</evidence>
<feature type="transmembrane region" description="Helical" evidence="1">
    <location>
        <begin position="29"/>
        <end position="52"/>
    </location>
</feature>
<keyword evidence="3" id="KW-1185">Reference proteome</keyword>
<keyword evidence="1" id="KW-0472">Membrane</keyword>
<feature type="transmembrane region" description="Helical" evidence="1">
    <location>
        <begin position="139"/>
        <end position="161"/>
    </location>
</feature>
<reference evidence="3" key="1">
    <citation type="submission" date="2020-06" db="EMBL/GenBank/DDBJ databases">
        <title>A chromosome-scale genome assembly of Talaromyces rugulosus W13939.</title>
        <authorList>
            <person name="Wang B."/>
            <person name="Guo L."/>
            <person name="Ye K."/>
            <person name="Wang L."/>
        </authorList>
    </citation>
    <scope>NUCLEOTIDE SEQUENCE [LARGE SCALE GENOMIC DNA]</scope>
    <source>
        <strain evidence="3">W13939</strain>
    </source>
</reference>
<evidence type="ECO:0000256" key="1">
    <source>
        <dbReference type="SAM" id="Phobius"/>
    </source>
</evidence>
<dbReference type="PANTHER" id="PTHR12242:SF1">
    <property type="entry name" value="MYND-TYPE DOMAIN-CONTAINING PROTEIN"/>
    <property type="match status" value="1"/>
</dbReference>
<dbReference type="GO" id="GO:0016020">
    <property type="term" value="C:membrane"/>
    <property type="evidence" value="ECO:0007669"/>
    <property type="project" value="TreeGrafter"/>
</dbReference>
<feature type="transmembrane region" description="Helical" evidence="1">
    <location>
        <begin position="217"/>
        <end position="241"/>
    </location>
</feature>
<dbReference type="GeneID" id="55987843"/>
<sequence length="276" mass="31712">MRPFLSLFGADPGLDHLHPYETSWILPPYFLGGLRAIIGFYIFVCIVLIFAWDATHDASTAIARSFSYFTWLNFWGMGFYFIVASIHTFVYAATGRSAIFDRLPRVFRGLHALFYTCITTFPFLVVIIFWAILYSGPWYPTWFGAWSNISQHGIIGLYALLEIFLTTTPLHPLIHAPFLILILLLYLSLAYLTHKTQGFYSYSFLDPGPHGKNSGKVTGYCFAILAIVLVAFALTWLFIWLRRRWTGGRIKRSKRDRELVYTTERGAFRASRGVEK</sequence>
<organism evidence="2 3">
    <name type="scientific">Talaromyces rugulosus</name>
    <name type="common">Penicillium rugulosum</name>
    <dbReference type="NCBI Taxonomy" id="121627"/>
    <lineage>
        <taxon>Eukaryota</taxon>
        <taxon>Fungi</taxon>
        <taxon>Dikarya</taxon>
        <taxon>Ascomycota</taxon>
        <taxon>Pezizomycotina</taxon>
        <taxon>Eurotiomycetes</taxon>
        <taxon>Eurotiomycetidae</taxon>
        <taxon>Eurotiales</taxon>
        <taxon>Trichocomaceae</taxon>
        <taxon>Talaromyces</taxon>
        <taxon>Talaromyces sect. Islandici</taxon>
    </lineage>
</organism>
<name>A0A7H8QI40_TALRU</name>
<keyword evidence="1" id="KW-0812">Transmembrane</keyword>
<evidence type="ECO:0000313" key="3">
    <source>
        <dbReference type="Proteomes" id="UP000509510"/>
    </source>
</evidence>
<dbReference type="PANTHER" id="PTHR12242">
    <property type="entry name" value="OS02G0130600 PROTEIN-RELATED"/>
    <property type="match status" value="1"/>
</dbReference>
<feature type="transmembrane region" description="Helical" evidence="1">
    <location>
        <begin position="173"/>
        <end position="192"/>
    </location>
</feature>
<protein>
    <recommendedName>
        <fullName evidence="4">FAR-17a/AIG1-like protein</fullName>
    </recommendedName>
</protein>
<dbReference type="OrthoDB" id="419711at2759"/>
<dbReference type="AlphaFoldDB" id="A0A7H8QI40"/>
<evidence type="ECO:0000313" key="2">
    <source>
        <dbReference type="EMBL" id="QKX53252.1"/>
    </source>
</evidence>
<keyword evidence="1" id="KW-1133">Transmembrane helix</keyword>
<dbReference type="KEGG" id="trg:TRUGW13939_00328"/>